<feature type="non-terminal residue" evidence="1">
    <location>
        <position position="157"/>
    </location>
</feature>
<sequence length="157" mass="18245">MADSKNDGKDPSHFTYIWAVENMCTDCTLVSPTFTVKEMEMTKWHIWLDVYSSEFVDIGIQREEEDDGPNSIEIKCEISFIGINGLPLMQKKRTDFLPKDTLTLRCRMWRIGTGISQLDSCFARTLLRSGHRSFIWAIREFSTLQKNQVRKIILDTD</sequence>
<comment type="caution">
    <text evidence="1">The sequence shown here is derived from an EMBL/GenBank/DDBJ whole genome shotgun (WGS) entry which is preliminary data.</text>
</comment>
<proteinExistence type="predicted"/>
<gene>
    <name evidence="1" type="ORF">LARSCL_LOCUS8026</name>
</gene>
<protein>
    <submittedName>
        <fullName evidence="1">Uncharacterized protein</fullName>
    </submittedName>
</protein>
<accession>A0AAV1ZUH6</accession>
<dbReference type="SUPFAM" id="SSF49599">
    <property type="entry name" value="TRAF domain-like"/>
    <property type="match status" value="1"/>
</dbReference>
<dbReference type="AlphaFoldDB" id="A0AAV1ZUH6"/>
<dbReference type="Proteomes" id="UP001497382">
    <property type="component" value="Unassembled WGS sequence"/>
</dbReference>
<name>A0AAV1ZUH6_9ARAC</name>
<keyword evidence="2" id="KW-1185">Reference proteome</keyword>
<reference evidence="1 2" key="1">
    <citation type="submission" date="2024-04" db="EMBL/GenBank/DDBJ databases">
        <authorList>
            <person name="Rising A."/>
            <person name="Reimegard J."/>
            <person name="Sonavane S."/>
            <person name="Akerstrom W."/>
            <person name="Nylinder S."/>
            <person name="Hedman E."/>
            <person name="Kallberg Y."/>
        </authorList>
    </citation>
    <scope>NUCLEOTIDE SEQUENCE [LARGE SCALE GENOMIC DNA]</scope>
</reference>
<evidence type="ECO:0000313" key="2">
    <source>
        <dbReference type="Proteomes" id="UP001497382"/>
    </source>
</evidence>
<dbReference type="EMBL" id="CAXIEN010000084">
    <property type="protein sequence ID" value="CAL1275372.1"/>
    <property type="molecule type" value="Genomic_DNA"/>
</dbReference>
<evidence type="ECO:0000313" key="1">
    <source>
        <dbReference type="EMBL" id="CAL1275372.1"/>
    </source>
</evidence>
<organism evidence="1 2">
    <name type="scientific">Larinioides sclopetarius</name>
    <dbReference type="NCBI Taxonomy" id="280406"/>
    <lineage>
        <taxon>Eukaryota</taxon>
        <taxon>Metazoa</taxon>
        <taxon>Ecdysozoa</taxon>
        <taxon>Arthropoda</taxon>
        <taxon>Chelicerata</taxon>
        <taxon>Arachnida</taxon>
        <taxon>Araneae</taxon>
        <taxon>Araneomorphae</taxon>
        <taxon>Entelegynae</taxon>
        <taxon>Araneoidea</taxon>
        <taxon>Araneidae</taxon>
        <taxon>Larinioides</taxon>
    </lineage>
</organism>